<dbReference type="GO" id="GO:0044772">
    <property type="term" value="P:mitotic cell cycle phase transition"/>
    <property type="evidence" value="ECO:0007669"/>
    <property type="project" value="InterPro"/>
</dbReference>
<reference evidence="8" key="1">
    <citation type="submission" date="2012-06" db="EMBL/GenBank/DDBJ databases">
        <title>Wnt/beta-catenin and PCP pathways control CNS development in the annelid Platynereis dumerilii.</title>
        <authorList>
            <person name="Demilly A."/>
            <person name="Steinmetz P."/>
            <person name="Gazave E."/>
            <person name="Arendt D."/>
            <person name="Vervoort M."/>
        </authorList>
    </citation>
    <scope>NUCLEOTIDE SEQUENCE</scope>
</reference>
<dbReference type="InterPro" id="IPR036915">
    <property type="entry name" value="Cyclin-like_sf"/>
</dbReference>
<protein>
    <submittedName>
        <fullName evidence="8">CyclinB protein 3</fullName>
    </submittedName>
</protein>
<dbReference type="PROSITE" id="PS00292">
    <property type="entry name" value="CYCLINS"/>
    <property type="match status" value="1"/>
</dbReference>
<sequence>MATTRRNAQRTTTSLNPLKPVNNNKNVGGTKRALEENGPETKRRRAAFGDLTNANALKNNGNMAKITKKVVKKEGGKKKTVVTVAVPKISAEKQISQSQPAPSNVEKTEMPMPNSQPEKETSFDYVELSQGSQSSSSSSQSSLCEDDFIAEMNEKNNLLSQDSKMEEKVIEPDWVDIDAEHMKDPFQCGLYSAHIFQYYKDREADFVINDYLSTKQKDLTPNMRAILVDWLVEVQENFELNHETLYLAVKLVDRYLCLATLPRDRLQLLGATCLFIACQFDERCPPVLDDFLYICDDAYRREELIGNEMKVLKPLTSIPEFRFSTASPRKMLIAPQFQWKPRTFPRVILGNFPLIP</sequence>
<feature type="domain" description="Cyclin-like" evidence="7">
    <location>
        <begin position="229"/>
        <end position="313"/>
    </location>
</feature>
<dbReference type="AlphaFoldDB" id="I7K145"/>
<name>I7K145_PLADU</name>
<evidence type="ECO:0000256" key="2">
    <source>
        <dbReference type="ARBA" id="ARBA00022776"/>
    </source>
</evidence>
<dbReference type="PIRSF" id="PIRSF001771">
    <property type="entry name" value="Cyclin_A_B_D_E"/>
    <property type="match status" value="1"/>
</dbReference>
<dbReference type="InterPro" id="IPR006671">
    <property type="entry name" value="Cyclin_N"/>
</dbReference>
<evidence type="ECO:0000256" key="4">
    <source>
        <dbReference type="ARBA" id="ARBA00023306"/>
    </source>
</evidence>
<feature type="compositionally biased region" description="Polar residues" evidence="6">
    <location>
        <begin position="93"/>
        <end position="102"/>
    </location>
</feature>
<dbReference type="EMBL" id="HE858372">
    <property type="protein sequence ID" value="CCI61377.1"/>
    <property type="molecule type" value="Genomic_DNA"/>
</dbReference>
<dbReference type="InterPro" id="IPR013763">
    <property type="entry name" value="Cyclin-like_dom"/>
</dbReference>
<keyword evidence="3 5" id="KW-0195">Cyclin</keyword>
<feature type="region of interest" description="Disordered" evidence="6">
    <location>
        <begin position="92"/>
        <end position="143"/>
    </location>
</feature>
<dbReference type="SMART" id="SM00385">
    <property type="entry name" value="CYCLIN"/>
    <property type="match status" value="1"/>
</dbReference>
<evidence type="ECO:0000256" key="6">
    <source>
        <dbReference type="SAM" id="MobiDB-lite"/>
    </source>
</evidence>
<proteinExistence type="inferred from homology"/>
<dbReference type="PANTHER" id="PTHR10177">
    <property type="entry name" value="CYCLINS"/>
    <property type="match status" value="1"/>
</dbReference>
<feature type="compositionally biased region" description="Basic and acidic residues" evidence="6">
    <location>
        <begin position="32"/>
        <end position="41"/>
    </location>
</feature>
<dbReference type="InterPro" id="IPR039361">
    <property type="entry name" value="Cyclin"/>
</dbReference>
<keyword evidence="1" id="KW-0132">Cell division</keyword>
<dbReference type="InterPro" id="IPR048258">
    <property type="entry name" value="Cyclins_cyclin-box"/>
</dbReference>
<accession>I7K145</accession>
<dbReference type="GO" id="GO:0016538">
    <property type="term" value="F:cyclin-dependent protein serine/threonine kinase regulator activity"/>
    <property type="evidence" value="ECO:0007669"/>
    <property type="project" value="InterPro"/>
</dbReference>
<feature type="compositionally biased region" description="Low complexity" evidence="6">
    <location>
        <begin position="129"/>
        <end position="142"/>
    </location>
</feature>
<evidence type="ECO:0000256" key="3">
    <source>
        <dbReference type="ARBA" id="ARBA00023127"/>
    </source>
</evidence>
<dbReference type="GO" id="GO:0051301">
    <property type="term" value="P:cell division"/>
    <property type="evidence" value="ECO:0007669"/>
    <property type="project" value="UniProtKB-KW"/>
</dbReference>
<dbReference type="Gene3D" id="1.10.472.10">
    <property type="entry name" value="Cyclin-like"/>
    <property type="match status" value="1"/>
</dbReference>
<evidence type="ECO:0000256" key="1">
    <source>
        <dbReference type="ARBA" id="ARBA00022618"/>
    </source>
</evidence>
<organism evidence="8">
    <name type="scientific">Platynereis dumerilii</name>
    <name type="common">Dumeril's clam worm</name>
    <dbReference type="NCBI Taxonomy" id="6359"/>
    <lineage>
        <taxon>Eukaryota</taxon>
        <taxon>Metazoa</taxon>
        <taxon>Spiralia</taxon>
        <taxon>Lophotrochozoa</taxon>
        <taxon>Annelida</taxon>
        <taxon>Polychaeta</taxon>
        <taxon>Errantia</taxon>
        <taxon>Phyllodocida</taxon>
        <taxon>Nereididae</taxon>
        <taxon>Platynereis</taxon>
    </lineage>
</organism>
<evidence type="ECO:0000256" key="5">
    <source>
        <dbReference type="RuleBase" id="RU000383"/>
    </source>
</evidence>
<dbReference type="SUPFAM" id="SSF47954">
    <property type="entry name" value="Cyclin-like"/>
    <property type="match status" value="1"/>
</dbReference>
<dbReference type="FunFam" id="1.10.472.10:FF:000001">
    <property type="entry name" value="G2/mitotic-specific cyclin"/>
    <property type="match status" value="1"/>
</dbReference>
<feature type="region of interest" description="Disordered" evidence="6">
    <location>
        <begin position="1"/>
        <end position="43"/>
    </location>
</feature>
<dbReference type="Pfam" id="PF00134">
    <property type="entry name" value="Cyclin_N"/>
    <property type="match status" value="1"/>
</dbReference>
<feature type="compositionally biased region" description="Low complexity" evidence="6">
    <location>
        <begin position="1"/>
        <end position="29"/>
    </location>
</feature>
<dbReference type="InterPro" id="IPR046965">
    <property type="entry name" value="Cyclin_A/B-like"/>
</dbReference>
<evidence type="ECO:0000313" key="8">
    <source>
        <dbReference type="EMBL" id="CCI61377.1"/>
    </source>
</evidence>
<dbReference type="CDD" id="cd20508">
    <property type="entry name" value="CYCLIN_CCNB3_rpt1"/>
    <property type="match status" value="1"/>
</dbReference>
<gene>
    <name evidence="8" type="primary">CyclinB3</name>
</gene>
<keyword evidence="4" id="KW-0131">Cell cycle</keyword>
<comment type="similarity">
    <text evidence="5">Belongs to the cyclin family.</text>
</comment>
<evidence type="ECO:0000259" key="7">
    <source>
        <dbReference type="SMART" id="SM00385"/>
    </source>
</evidence>
<keyword evidence="2" id="KW-0498">Mitosis</keyword>